<keyword evidence="5" id="KW-1185">Reference proteome</keyword>
<feature type="transmembrane region" description="Helical" evidence="2">
    <location>
        <begin position="202"/>
        <end position="223"/>
    </location>
</feature>
<reference evidence="5" key="1">
    <citation type="journal article" date="2019" name="Int. J. Syst. Evol. Microbiol.">
        <title>The Global Catalogue of Microorganisms (GCM) 10K type strain sequencing project: providing services to taxonomists for standard genome sequencing and annotation.</title>
        <authorList>
            <consortium name="The Broad Institute Genomics Platform"/>
            <consortium name="The Broad Institute Genome Sequencing Center for Infectious Disease"/>
            <person name="Wu L."/>
            <person name="Ma J."/>
        </authorList>
    </citation>
    <scope>NUCLEOTIDE SEQUENCE [LARGE SCALE GENOMIC DNA]</scope>
    <source>
        <strain evidence="5">CGMCC 4.7330</strain>
    </source>
</reference>
<keyword evidence="2" id="KW-0812">Transmembrane</keyword>
<dbReference type="Gene3D" id="3.40.190.10">
    <property type="entry name" value="Periplasmic binding protein-like II"/>
    <property type="match status" value="2"/>
</dbReference>
<dbReference type="PANTHER" id="PTHR30570">
    <property type="entry name" value="PERIPLASMIC PHOSPHATE BINDING COMPONENT OF PHOSPHATE ABC TRANSPORTER"/>
    <property type="match status" value="1"/>
</dbReference>
<sequence length="508" mass="54162">MDGFPIEIVLALIGVAVPISAFLWEFVVVGRRRLGYRVQMDTPVTGEIESVFPGVLTRLRPESPDSATDLKDLSVVLVRIENSGATTIDTSDYQTLDNGRAGLHVHFPQRRVIGMAVTELSHPGLAECLDARSGIAHRWIASASCGVIDLPKVPLNRGDHYKVLAILQRHGRAGADAEPELRGGIKGGRLLETRSRTGAPRAMVLLVGFLVLVIAAQLVVGVVRGDRPPRGCVAGELTVVGSSALRPVIQDAAQRYRAECRDLRFAFAFEGTERGLDRLTRAASTDGTLIAIGDNPIGANYPKLDRRSLAVAVFTVVTHPELDLPSLTTAQLRDIYAGRVTDWSELGGPPLPVVLVERAPGSGTRAVFEQRVLGGSQPAVPHTSCLAIQGRELAGPTRCTAEVTGDLLQTVRNTRGAIGYSEFGEATRAGLRTPALNGVAPDRQAALAGRYELWGIEFAYSYGGAPPGSPAAAFLRYLTDEAGSDVLRAHGTEPCRDLPNPARCGESG</sequence>
<dbReference type="Proteomes" id="UP001595696">
    <property type="component" value="Unassembled WGS sequence"/>
</dbReference>
<protein>
    <submittedName>
        <fullName evidence="4">Substrate-binding domain-containing protein</fullName>
    </submittedName>
</protein>
<name>A0ABV8DMZ1_9NOCA</name>
<organism evidence="4 5">
    <name type="scientific">Nocardia jiangsuensis</name>
    <dbReference type="NCBI Taxonomy" id="1691563"/>
    <lineage>
        <taxon>Bacteria</taxon>
        <taxon>Bacillati</taxon>
        <taxon>Actinomycetota</taxon>
        <taxon>Actinomycetes</taxon>
        <taxon>Mycobacteriales</taxon>
        <taxon>Nocardiaceae</taxon>
        <taxon>Nocardia</taxon>
    </lineage>
</organism>
<proteinExistence type="predicted"/>
<evidence type="ECO:0000313" key="4">
    <source>
        <dbReference type="EMBL" id="MFC3961184.1"/>
    </source>
</evidence>
<evidence type="ECO:0000256" key="1">
    <source>
        <dbReference type="ARBA" id="ARBA00022729"/>
    </source>
</evidence>
<evidence type="ECO:0000313" key="5">
    <source>
        <dbReference type="Proteomes" id="UP001595696"/>
    </source>
</evidence>
<dbReference type="SUPFAM" id="SSF53850">
    <property type="entry name" value="Periplasmic binding protein-like II"/>
    <property type="match status" value="1"/>
</dbReference>
<feature type="domain" description="PBP" evidence="3">
    <location>
        <begin position="231"/>
        <end position="480"/>
    </location>
</feature>
<keyword evidence="1" id="KW-0732">Signal</keyword>
<dbReference type="RefSeq" id="WP_378610946.1">
    <property type="nucleotide sequence ID" value="NZ_JBHSAX010000004.1"/>
</dbReference>
<keyword evidence="2" id="KW-0472">Membrane</keyword>
<dbReference type="Pfam" id="PF12849">
    <property type="entry name" value="PBP_like_2"/>
    <property type="match status" value="1"/>
</dbReference>
<evidence type="ECO:0000259" key="3">
    <source>
        <dbReference type="Pfam" id="PF12849"/>
    </source>
</evidence>
<feature type="transmembrane region" description="Helical" evidence="2">
    <location>
        <begin position="6"/>
        <end position="30"/>
    </location>
</feature>
<accession>A0ABV8DMZ1</accession>
<keyword evidence="2" id="KW-1133">Transmembrane helix</keyword>
<comment type="caution">
    <text evidence="4">The sequence shown here is derived from an EMBL/GenBank/DDBJ whole genome shotgun (WGS) entry which is preliminary data.</text>
</comment>
<dbReference type="EMBL" id="JBHSAX010000004">
    <property type="protein sequence ID" value="MFC3961184.1"/>
    <property type="molecule type" value="Genomic_DNA"/>
</dbReference>
<dbReference type="PANTHER" id="PTHR30570:SF1">
    <property type="entry name" value="PHOSPHATE-BINDING PROTEIN PSTS"/>
    <property type="match status" value="1"/>
</dbReference>
<gene>
    <name evidence="4" type="ORF">ACFO0B_04195</name>
</gene>
<dbReference type="InterPro" id="IPR050811">
    <property type="entry name" value="Phosphate_ABC_transporter"/>
</dbReference>
<evidence type="ECO:0000256" key="2">
    <source>
        <dbReference type="SAM" id="Phobius"/>
    </source>
</evidence>
<dbReference type="InterPro" id="IPR024370">
    <property type="entry name" value="PBP_domain"/>
</dbReference>